<dbReference type="PANTHER" id="PTHR42793:SF1">
    <property type="entry name" value="PEPTIDYL-LYSINE N-ACETYLTRANSFERASE PATZ"/>
    <property type="match status" value="1"/>
</dbReference>
<proteinExistence type="predicted"/>
<dbReference type="InterPro" id="IPR000182">
    <property type="entry name" value="GNAT_dom"/>
</dbReference>
<dbReference type="SUPFAM" id="SSF55729">
    <property type="entry name" value="Acyl-CoA N-acyltransferases (Nat)"/>
    <property type="match status" value="1"/>
</dbReference>
<evidence type="ECO:0000313" key="4">
    <source>
        <dbReference type="EMBL" id="UGS36971.1"/>
    </source>
</evidence>
<dbReference type="InterPro" id="IPR016181">
    <property type="entry name" value="Acyl_CoA_acyltransferase"/>
</dbReference>
<dbReference type="InterPro" id="IPR011761">
    <property type="entry name" value="ATP-grasp"/>
</dbReference>
<dbReference type="GO" id="GO:0043758">
    <property type="term" value="F:acetate-CoA ligase (ADP-forming) activity"/>
    <property type="evidence" value="ECO:0007669"/>
    <property type="project" value="InterPro"/>
</dbReference>
<keyword evidence="1" id="KW-0067">ATP-binding</keyword>
<dbReference type="SMART" id="SM00881">
    <property type="entry name" value="CoA_binding"/>
    <property type="match status" value="1"/>
</dbReference>
<dbReference type="Gene3D" id="3.40.50.261">
    <property type="entry name" value="Succinyl-CoA synthetase domains"/>
    <property type="match status" value="2"/>
</dbReference>
<feature type="domain" description="ATP-grasp" evidence="2">
    <location>
        <begin position="693"/>
        <end position="730"/>
    </location>
</feature>
<dbReference type="SUPFAM" id="SSF51735">
    <property type="entry name" value="NAD(P)-binding Rossmann-fold domains"/>
    <property type="match status" value="1"/>
</dbReference>
<evidence type="ECO:0000259" key="3">
    <source>
        <dbReference type="PROSITE" id="PS51186"/>
    </source>
</evidence>
<dbReference type="Gene3D" id="3.30.470.20">
    <property type="entry name" value="ATP-grasp fold, B domain"/>
    <property type="match status" value="1"/>
</dbReference>
<dbReference type="Pfam" id="PF13380">
    <property type="entry name" value="CoA_binding_2"/>
    <property type="match status" value="1"/>
</dbReference>
<dbReference type="InterPro" id="IPR013815">
    <property type="entry name" value="ATP_grasp_subdomain_1"/>
</dbReference>
<evidence type="ECO:0000256" key="1">
    <source>
        <dbReference type="PROSITE-ProRule" id="PRU00409"/>
    </source>
</evidence>
<dbReference type="EMBL" id="CP087164">
    <property type="protein sequence ID" value="UGS36971.1"/>
    <property type="molecule type" value="Genomic_DNA"/>
</dbReference>
<dbReference type="GO" id="GO:0005524">
    <property type="term" value="F:ATP binding"/>
    <property type="evidence" value="ECO:0007669"/>
    <property type="project" value="UniProtKB-UniRule"/>
</dbReference>
<name>A0A9E6XZ37_9ACTN</name>
<dbReference type="Gene3D" id="3.30.1490.20">
    <property type="entry name" value="ATP-grasp fold, A domain"/>
    <property type="match status" value="1"/>
</dbReference>
<dbReference type="GO" id="GO:0046872">
    <property type="term" value="F:metal ion binding"/>
    <property type="evidence" value="ECO:0007669"/>
    <property type="project" value="InterPro"/>
</dbReference>
<dbReference type="InterPro" id="IPR036291">
    <property type="entry name" value="NAD(P)-bd_dom_sf"/>
</dbReference>
<dbReference type="Gene3D" id="3.40.630.30">
    <property type="match status" value="1"/>
</dbReference>
<dbReference type="Gene3D" id="3.40.50.720">
    <property type="entry name" value="NAD(P)-binding Rossmann-like Domain"/>
    <property type="match status" value="1"/>
</dbReference>
<dbReference type="SUPFAM" id="SSF52210">
    <property type="entry name" value="Succinyl-CoA synthetase domains"/>
    <property type="match status" value="2"/>
</dbReference>
<dbReference type="GO" id="GO:0016747">
    <property type="term" value="F:acyltransferase activity, transferring groups other than amino-acyl groups"/>
    <property type="evidence" value="ECO:0007669"/>
    <property type="project" value="InterPro"/>
</dbReference>
<dbReference type="InterPro" id="IPR003781">
    <property type="entry name" value="CoA-bd"/>
</dbReference>
<dbReference type="InterPro" id="IPR043938">
    <property type="entry name" value="Ligase_CoA_dom"/>
</dbReference>
<gene>
    <name evidence="4" type="ORF">DSM104329_03383</name>
</gene>
<sequence length="911" mass="94009">MSERVTDDLRAVDIPLRDGRSVRVRPIRPDDEGPLLAFLASMDPDDRYLRFFSGGVNLAAVAARAVAVDGRERFGLVAVAADDRTILGHGCAVRSAPGATEAEVAFAVDERLRGEGIATAMLAHLAQAAGDAGVQWLTAFVLPRNGAMIDVFRESGLRPTVWAGPDELNVRMPAALGAEALEAFDRRDGEAAAAAVAHVLAPASVAVIGASDRPGSIGGAVLRNIVAAGFAGRLHAVNPRRPAIAGVTAVAALREIAEPVELAVIAIPARGVVRAAEECARHGVRALVVISDGFGEAGAAGRRRQHALVTVCRRSGMRLVGPNCLGVMSTDPAVRLDASFAPRRPPPGRVAFLSQSGALAIAAVDTARERDLGLSSFVSVGDKADLSGNDFLAYWERDPRTSVVLLYLESFGNPRKFARVARRVARAKPIVVVKGGRSTAGLQAAGSHTGALLSGSDATVQALFEQAGVIPTDTLGELFDVATLLTDQPPPAGPRVGIVTNGGGLGILCADACAAAGLDVVALPSRLQRRLRRGVARGAALRNPIDLLAAATPEDFEHAIAAVGTSASVDAVIAIYVPPMVSDPGSIAGAIRRGAGAADVPVAAVMAMADPPRDQLAEGEMRVPSFRLPENAAQAVARAARYGAWRALAPDVEDGVEGETGRAAAVIAGALARGTPAKVESNREGWLDPEEVAALLDAYGIARPQQRIASSARQAVLAAREIGFPVALKAVAPGLVHRTDAGAVTTGLGSAAAVEREAADMRRRLGRDGLHAGGFLVQAMAPPGVEMLVGVVADPTFGPVVACAAGGTSAELLGDSAIRLTPLGRRRAGEMVRSLRTFPLLDGYRGAPRCDTDALVDLIVRLAALADAHPEIAEIECNPVMAGPGGALAVDARARVRPAPPRLPEPALRPA</sequence>
<dbReference type="InterPro" id="IPR016102">
    <property type="entry name" value="Succinyl-CoA_synth-like"/>
</dbReference>
<dbReference type="InterPro" id="IPR032875">
    <property type="entry name" value="Succ_CoA_lig_flav_dom"/>
</dbReference>
<evidence type="ECO:0008006" key="6">
    <source>
        <dbReference type="Google" id="ProtNLM"/>
    </source>
</evidence>
<dbReference type="Pfam" id="PF13302">
    <property type="entry name" value="Acetyltransf_3"/>
    <property type="match status" value="1"/>
</dbReference>
<protein>
    <recommendedName>
        <fullName evidence="6">GNAT family N-acetyltransferase</fullName>
    </recommendedName>
</protein>
<dbReference type="Pfam" id="PF19045">
    <property type="entry name" value="Ligase_CoA_2"/>
    <property type="match status" value="1"/>
</dbReference>
<dbReference type="PROSITE" id="PS50975">
    <property type="entry name" value="ATP_GRASP"/>
    <property type="match status" value="1"/>
</dbReference>
<dbReference type="Proteomes" id="UP001162834">
    <property type="component" value="Chromosome"/>
</dbReference>
<organism evidence="4 5">
    <name type="scientific">Capillimicrobium parvum</name>
    <dbReference type="NCBI Taxonomy" id="2884022"/>
    <lineage>
        <taxon>Bacteria</taxon>
        <taxon>Bacillati</taxon>
        <taxon>Actinomycetota</taxon>
        <taxon>Thermoleophilia</taxon>
        <taxon>Solirubrobacterales</taxon>
        <taxon>Capillimicrobiaceae</taxon>
        <taxon>Capillimicrobium</taxon>
    </lineage>
</organism>
<accession>A0A9E6XZ37</accession>
<keyword evidence="5" id="KW-1185">Reference proteome</keyword>
<dbReference type="AlphaFoldDB" id="A0A9E6XZ37"/>
<dbReference type="Pfam" id="PF13607">
    <property type="entry name" value="Succ_CoA_lig"/>
    <property type="match status" value="1"/>
</dbReference>
<dbReference type="PROSITE" id="PS51186">
    <property type="entry name" value="GNAT"/>
    <property type="match status" value="1"/>
</dbReference>
<feature type="domain" description="N-acetyltransferase" evidence="3">
    <location>
        <begin position="22"/>
        <end position="177"/>
    </location>
</feature>
<reference evidence="4" key="1">
    <citation type="journal article" date="2022" name="Int. J. Syst. Evol. Microbiol.">
        <title>Pseudomonas aegrilactucae sp. nov. and Pseudomonas morbosilactucae sp. nov., pathogens causing bacterial rot of lettuce in Japan.</title>
        <authorList>
            <person name="Sawada H."/>
            <person name="Fujikawa T."/>
            <person name="Satou M."/>
        </authorList>
    </citation>
    <scope>NUCLEOTIDE SEQUENCE</scope>
    <source>
        <strain evidence="4">0166_1</strain>
    </source>
</reference>
<dbReference type="Pfam" id="PF13549">
    <property type="entry name" value="ATP-grasp_5"/>
    <property type="match status" value="1"/>
</dbReference>
<keyword evidence="1" id="KW-0547">Nucleotide-binding</keyword>
<dbReference type="CDD" id="cd04301">
    <property type="entry name" value="NAT_SF"/>
    <property type="match status" value="1"/>
</dbReference>
<dbReference type="KEGG" id="sbae:DSM104329_03383"/>
<evidence type="ECO:0000259" key="2">
    <source>
        <dbReference type="PROSITE" id="PS50975"/>
    </source>
</evidence>
<evidence type="ECO:0000313" key="5">
    <source>
        <dbReference type="Proteomes" id="UP001162834"/>
    </source>
</evidence>
<dbReference type="PANTHER" id="PTHR42793">
    <property type="entry name" value="COA BINDING DOMAIN CONTAINING PROTEIN"/>
    <property type="match status" value="1"/>
</dbReference>
<dbReference type="RefSeq" id="WP_259311035.1">
    <property type="nucleotide sequence ID" value="NZ_CP087164.1"/>
</dbReference>
<dbReference type="SUPFAM" id="SSF56059">
    <property type="entry name" value="Glutathione synthetase ATP-binding domain-like"/>
    <property type="match status" value="1"/>
</dbReference>